<evidence type="ECO:0000256" key="2">
    <source>
        <dbReference type="ARBA" id="ARBA00022692"/>
    </source>
</evidence>
<organism evidence="7 8">
    <name type="scientific">Natronococcus pandeyae</name>
    <dbReference type="NCBI Taxonomy" id="2055836"/>
    <lineage>
        <taxon>Archaea</taxon>
        <taxon>Methanobacteriati</taxon>
        <taxon>Methanobacteriota</taxon>
        <taxon>Stenosarchaea group</taxon>
        <taxon>Halobacteria</taxon>
        <taxon>Halobacteriales</taxon>
        <taxon>Natrialbaceae</taxon>
        <taxon>Natronococcus</taxon>
    </lineage>
</organism>
<reference evidence="7" key="1">
    <citation type="submission" date="2017-11" db="EMBL/GenBank/DDBJ databases">
        <authorList>
            <person name="Kajale S.C."/>
            <person name="Sharma A."/>
        </authorList>
    </citation>
    <scope>NUCLEOTIDE SEQUENCE</scope>
    <source>
        <strain evidence="7">LS1_42</strain>
    </source>
</reference>
<feature type="transmembrane region" description="Helical" evidence="5">
    <location>
        <begin position="254"/>
        <end position="276"/>
    </location>
</feature>
<keyword evidence="4 5" id="KW-0472">Membrane</keyword>
<evidence type="ECO:0000256" key="3">
    <source>
        <dbReference type="ARBA" id="ARBA00022989"/>
    </source>
</evidence>
<evidence type="ECO:0000256" key="4">
    <source>
        <dbReference type="ARBA" id="ARBA00023136"/>
    </source>
</evidence>
<dbReference type="InterPro" id="IPR050638">
    <property type="entry name" value="AA-Vitamin_Transporters"/>
</dbReference>
<proteinExistence type="predicted"/>
<dbReference type="Gene3D" id="1.10.3730.20">
    <property type="match status" value="1"/>
</dbReference>
<dbReference type="SUPFAM" id="SSF103481">
    <property type="entry name" value="Multidrug resistance efflux transporter EmrE"/>
    <property type="match status" value="2"/>
</dbReference>
<keyword evidence="3 5" id="KW-1133">Transmembrane helix</keyword>
<feature type="domain" description="EamA" evidence="6">
    <location>
        <begin position="10"/>
        <end position="146"/>
    </location>
</feature>
<dbReference type="PANTHER" id="PTHR32322">
    <property type="entry name" value="INNER MEMBRANE TRANSPORTER"/>
    <property type="match status" value="1"/>
</dbReference>
<keyword evidence="8" id="KW-1185">Reference proteome</keyword>
<accession>A0A8J8Q0W2</accession>
<dbReference type="OrthoDB" id="330924at2157"/>
<feature type="transmembrane region" description="Helical" evidence="5">
    <location>
        <begin position="12"/>
        <end position="29"/>
    </location>
</feature>
<evidence type="ECO:0000313" key="8">
    <source>
        <dbReference type="Proteomes" id="UP000766904"/>
    </source>
</evidence>
<feature type="domain" description="EamA" evidence="6">
    <location>
        <begin position="167"/>
        <end position="302"/>
    </location>
</feature>
<feature type="transmembrane region" description="Helical" evidence="5">
    <location>
        <begin position="103"/>
        <end position="123"/>
    </location>
</feature>
<comment type="subcellular location">
    <subcellularLocation>
        <location evidence="1">Membrane</location>
        <topology evidence="1">Multi-pass membrane protein</topology>
    </subcellularLocation>
</comment>
<comment type="caution">
    <text evidence="7">The sequence shown here is derived from an EMBL/GenBank/DDBJ whole genome shotgun (WGS) entry which is preliminary data.</text>
</comment>
<evidence type="ECO:0000256" key="1">
    <source>
        <dbReference type="ARBA" id="ARBA00004141"/>
    </source>
</evidence>
<feature type="transmembrane region" description="Helical" evidence="5">
    <location>
        <begin position="228"/>
        <end position="248"/>
    </location>
</feature>
<evidence type="ECO:0000256" key="5">
    <source>
        <dbReference type="SAM" id="Phobius"/>
    </source>
</evidence>
<evidence type="ECO:0000259" key="6">
    <source>
        <dbReference type="Pfam" id="PF00892"/>
    </source>
</evidence>
<dbReference type="GO" id="GO:0016020">
    <property type="term" value="C:membrane"/>
    <property type="evidence" value="ECO:0007669"/>
    <property type="project" value="UniProtKB-SubCell"/>
</dbReference>
<feature type="transmembrane region" description="Helical" evidence="5">
    <location>
        <begin position="193"/>
        <end position="216"/>
    </location>
</feature>
<dbReference type="Pfam" id="PF00892">
    <property type="entry name" value="EamA"/>
    <property type="match status" value="2"/>
</dbReference>
<feature type="transmembrane region" description="Helical" evidence="5">
    <location>
        <begin position="283"/>
        <end position="303"/>
    </location>
</feature>
<dbReference type="PANTHER" id="PTHR32322:SF9">
    <property type="entry name" value="AMINO-ACID METABOLITE EFFLUX PUMP-RELATED"/>
    <property type="match status" value="1"/>
</dbReference>
<dbReference type="AlphaFoldDB" id="A0A8J8Q0W2"/>
<protein>
    <submittedName>
        <fullName evidence="7">EamA family transporter</fullName>
    </submittedName>
</protein>
<name>A0A8J8Q0W2_9EURY</name>
<feature type="transmembrane region" description="Helical" evidence="5">
    <location>
        <begin position="163"/>
        <end position="187"/>
    </location>
</feature>
<feature type="transmembrane region" description="Helical" evidence="5">
    <location>
        <begin position="41"/>
        <end position="62"/>
    </location>
</feature>
<feature type="transmembrane region" description="Helical" evidence="5">
    <location>
        <begin position="68"/>
        <end position="91"/>
    </location>
</feature>
<dbReference type="RefSeq" id="WP_148859957.1">
    <property type="nucleotide sequence ID" value="NZ_PHNJ01000015.1"/>
</dbReference>
<feature type="transmembrane region" description="Helical" evidence="5">
    <location>
        <begin position="129"/>
        <end position="151"/>
    </location>
</feature>
<gene>
    <name evidence="7" type="ORF">CV102_20995</name>
</gene>
<dbReference type="InterPro" id="IPR000620">
    <property type="entry name" value="EamA_dom"/>
</dbReference>
<keyword evidence="2 5" id="KW-0812">Transmembrane</keyword>
<dbReference type="InterPro" id="IPR037185">
    <property type="entry name" value="EmrE-like"/>
</dbReference>
<evidence type="ECO:0000313" key="7">
    <source>
        <dbReference type="EMBL" id="TYL36754.1"/>
    </source>
</evidence>
<sequence>MSLAVSESLLGVVLAAVAAVGFAGQFLCIRLGTDDGRVTDAVLVVLFCNVTLVAPPVFVLYSPPYTDLLTPLSFVSFAAAGVAGMFVARLLMFKSIETIGASLTSPVIASNVLFATVFAVVILGERLTAVHLAGIVLIVAGIAVVSWETAATTNPDQSIRETGATLVLPLAAAVCIGIEPIFVSIGLAEGTAILPGIVVMASAATIGFGGYLVWTGSLQSIPVRSASTAWYVAGGFSTTLAFVAYFAALEVAPVVVVMPLLQLTPLLVVVLSALFLPRRLEHVTWRVGASALVVVIGATLVSVSG</sequence>
<dbReference type="EMBL" id="PHNJ01000015">
    <property type="protein sequence ID" value="TYL36754.1"/>
    <property type="molecule type" value="Genomic_DNA"/>
</dbReference>
<dbReference type="Proteomes" id="UP000766904">
    <property type="component" value="Unassembled WGS sequence"/>
</dbReference>